<organism evidence="1 2">
    <name type="scientific">Bacillus suaedaesalsae</name>
    <dbReference type="NCBI Taxonomy" id="2810349"/>
    <lineage>
        <taxon>Bacteria</taxon>
        <taxon>Bacillati</taxon>
        <taxon>Bacillota</taxon>
        <taxon>Bacilli</taxon>
        <taxon>Bacillales</taxon>
        <taxon>Bacillaceae</taxon>
        <taxon>Bacillus</taxon>
    </lineage>
</organism>
<evidence type="ECO:0000313" key="2">
    <source>
        <dbReference type="Proteomes" id="UP001518925"/>
    </source>
</evidence>
<name>A0ABS2DH84_9BACI</name>
<proteinExistence type="predicted"/>
<dbReference type="RefSeq" id="WP_204202755.1">
    <property type="nucleotide sequence ID" value="NZ_JAFELM010000021.1"/>
</dbReference>
<evidence type="ECO:0000313" key="1">
    <source>
        <dbReference type="EMBL" id="MBM6617385.1"/>
    </source>
</evidence>
<dbReference type="InterPro" id="IPR013078">
    <property type="entry name" value="His_Pase_superF_clade-1"/>
</dbReference>
<dbReference type="PANTHER" id="PTHR48100">
    <property type="entry name" value="BROAD-SPECIFICITY PHOSPHATASE YOR283W-RELATED"/>
    <property type="match status" value="1"/>
</dbReference>
<protein>
    <submittedName>
        <fullName evidence="1">Histidine phosphatase family protein</fullName>
    </submittedName>
</protein>
<dbReference type="EMBL" id="JAFELM010000021">
    <property type="protein sequence ID" value="MBM6617385.1"/>
    <property type="molecule type" value="Genomic_DNA"/>
</dbReference>
<dbReference type="PANTHER" id="PTHR48100:SF1">
    <property type="entry name" value="HISTIDINE PHOSPHATASE FAMILY PROTEIN-RELATED"/>
    <property type="match status" value="1"/>
</dbReference>
<dbReference type="SUPFAM" id="SSF53254">
    <property type="entry name" value="Phosphoglycerate mutase-like"/>
    <property type="match status" value="1"/>
</dbReference>
<dbReference type="Proteomes" id="UP001518925">
    <property type="component" value="Unassembled WGS sequence"/>
</dbReference>
<accession>A0ABS2DH84</accession>
<sequence>MNKILYVVRHCKASGQEREASLTEEGQQQANELSEFLSEYPIKRIISSPYKRTVESILPYAEKVGIEIEKDERLGERLLSPSNQSNWLELLEQSFQDLSFTLEGGESSQDAINRVKSLIEELVEVPEEHIALISHGNLATLLLKIFDEVYGFDEWKAMSNPDVYMIQLKSDGREVRRIWR</sequence>
<keyword evidence="2" id="KW-1185">Reference proteome</keyword>
<dbReference type="SMART" id="SM00855">
    <property type="entry name" value="PGAM"/>
    <property type="match status" value="1"/>
</dbReference>
<gene>
    <name evidence="1" type="ORF">JR050_06810</name>
</gene>
<dbReference type="CDD" id="cd07067">
    <property type="entry name" value="HP_PGM_like"/>
    <property type="match status" value="1"/>
</dbReference>
<dbReference type="InterPro" id="IPR050275">
    <property type="entry name" value="PGM_Phosphatase"/>
</dbReference>
<dbReference type="InterPro" id="IPR029033">
    <property type="entry name" value="His_PPase_superfam"/>
</dbReference>
<dbReference type="Pfam" id="PF00300">
    <property type="entry name" value="His_Phos_1"/>
    <property type="match status" value="1"/>
</dbReference>
<dbReference type="Gene3D" id="3.40.50.1240">
    <property type="entry name" value="Phosphoglycerate mutase-like"/>
    <property type="match status" value="1"/>
</dbReference>
<comment type="caution">
    <text evidence="1">The sequence shown here is derived from an EMBL/GenBank/DDBJ whole genome shotgun (WGS) entry which is preliminary data.</text>
</comment>
<reference evidence="1 2" key="1">
    <citation type="submission" date="2021-02" db="EMBL/GenBank/DDBJ databases">
        <title>Bacillus sp. RD4P76, an endophyte from a halophyte.</title>
        <authorList>
            <person name="Sun J.-Q."/>
        </authorList>
    </citation>
    <scope>NUCLEOTIDE SEQUENCE [LARGE SCALE GENOMIC DNA]</scope>
    <source>
        <strain evidence="1 2">RD4P76</strain>
    </source>
</reference>